<keyword evidence="3" id="KW-1133">Transmembrane helix</keyword>
<reference evidence="4 5" key="1">
    <citation type="submission" date="2013-11" db="EMBL/GenBank/DDBJ databases">
        <title>The Genome Sequence of Plasmodium yoelii 17X.</title>
        <authorList>
            <consortium name="The Broad Institute Genomics Platform"/>
            <consortium name="The Broad Institute Genome Sequencing Center for Infectious Disease"/>
            <person name="Neafsey D."/>
            <person name="Adams J."/>
            <person name="Walker B."/>
            <person name="Young S.K."/>
            <person name="Zeng Q."/>
            <person name="Gargeya S."/>
            <person name="Fitzgerald M."/>
            <person name="Haas B."/>
            <person name="Abouelleil A."/>
            <person name="Alvarado L."/>
            <person name="Chapman S.B."/>
            <person name="Gainer-Dewar J."/>
            <person name="Goldberg J."/>
            <person name="Griggs A."/>
            <person name="Gujja S."/>
            <person name="Hansen M."/>
            <person name="Howarth C."/>
            <person name="Imamovic A."/>
            <person name="Ireland A."/>
            <person name="Larimer J."/>
            <person name="McCowan C."/>
            <person name="Murphy C."/>
            <person name="Pearson M."/>
            <person name="Poon T.W."/>
            <person name="Priest M."/>
            <person name="Roberts A."/>
            <person name="Saif S."/>
            <person name="Shea T."/>
            <person name="Sykes S."/>
            <person name="Wortman J."/>
            <person name="Nusbaum C."/>
            <person name="Birren B."/>
        </authorList>
    </citation>
    <scope>NUCLEOTIDE SEQUENCE [LARGE SCALE GENOMIC DNA]</scope>
    <source>
        <strain evidence="4 5">17X</strain>
    </source>
</reference>
<keyword evidence="5" id="KW-1185">Reference proteome</keyword>
<dbReference type="OrthoDB" id="372824at2759"/>
<feature type="transmembrane region" description="Helical" evidence="3">
    <location>
        <begin position="782"/>
        <end position="801"/>
    </location>
</feature>
<evidence type="ECO:0000256" key="1">
    <source>
        <dbReference type="SAM" id="Coils"/>
    </source>
</evidence>
<feature type="compositionally biased region" description="Acidic residues" evidence="2">
    <location>
        <begin position="149"/>
        <end position="181"/>
    </location>
</feature>
<accession>V7PB34</accession>
<evidence type="ECO:0000313" key="5">
    <source>
        <dbReference type="Proteomes" id="UP000018538"/>
    </source>
</evidence>
<feature type="transmembrane region" description="Helical" evidence="3">
    <location>
        <begin position="729"/>
        <end position="750"/>
    </location>
</feature>
<protein>
    <submittedName>
        <fullName evidence="4">Uncharacterized protein</fullName>
    </submittedName>
</protein>
<dbReference type="Proteomes" id="UP000018538">
    <property type="component" value="Unassembled WGS sequence"/>
</dbReference>
<evidence type="ECO:0000313" key="4">
    <source>
        <dbReference type="EMBL" id="ETB56776.1"/>
    </source>
</evidence>
<gene>
    <name evidence="4" type="ORF">YYC_05158</name>
</gene>
<evidence type="ECO:0000256" key="3">
    <source>
        <dbReference type="SAM" id="Phobius"/>
    </source>
</evidence>
<feature type="region of interest" description="Disordered" evidence="2">
    <location>
        <begin position="101"/>
        <end position="184"/>
    </location>
</feature>
<feature type="transmembrane region" description="Helical" evidence="3">
    <location>
        <begin position="698"/>
        <end position="717"/>
    </location>
</feature>
<dbReference type="AlphaFoldDB" id="V7PB34"/>
<feature type="transmembrane region" description="Helical" evidence="3">
    <location>
        <begin position="526"/>
        <end position="548"/>
    </location>
</feature>
<sequence length="811" mass="92899">MGSKKDENIDDGIELKNKCNLENGDINIENENYNYFDINQREDNEKLNMGSIGSSENLFNKNEEMGKMEKMEKMEKIMNEINESEKEYEYLENIDKQNFTQFNNNENNSESIQSSNSNKSNQSDSINDQDISEDCSESEEASQVGVDANEVDVDANEVDVDANEVDVDASEADVDASEEASEVGVDANEAGATVESIFENDINNNYALTKENVYNNSTELGNCEKINILSNKNELEQNVFTNSLKKNEDNIISVINKKISKRKNNFFNLFKKKNALNIRGNNEEDKNCNQKMDDYKTDNSYINEKVDMGKVKNNDTINGGTINGDTMNGDTMNGDTINGEDGKRYDSSISEEKELTTKDNSEYKKVSIDNSVDLKNIDSKSNFTELQNKINSEKDEHGNSIRYCIQTSDNLILDVKDERIGIINLNNGQENFIKNNKKNGEAYNNISNRNNINNSMGDDFINEREFSRFQILTTIPSGSTSIKKIYSFDKIKSFVSNNTFLRKKTSTLLKRKSQISKELHFFCYNYNNLLCFIFYILCFGFIISSLYYDSWKRHEIKLKSDNMKKIVQVNIGSTTIKRIQKIINSNGDVIYSIDKDQKMDSLLEHRYCKNVKKEDLENFLIDLASKNKLKNNEEEIFNSKKNLNDSFLLQALLDIGDVGLLKDEKIILSRKYIFGSTIYNLECKFLGRLKKAGIFHKILLYVILVFLFISISLLLFIIIKYKSIQNIQIIKYISFVLVNFALITLISTMFSITREYNIPLCVQTDGSSDICVDGRSIHLIRASIILIIFSNLFFCKFINIINNNIMDDVVV</sequence>
<keyword evidence="3" id="KW-0812">Transmembrane</keyword>
<organism evidence="4 5">
    <name type="scientific">Plasmodium yoelii 17X</name>
    <dbReference type="NCBI Taxonomy" id="1323249"/>
    <lineage>
        <taxon>Eukaryota</taxon>
        <taxon>Sar</taxon>
        <taxon>Alveolata</taxon>
        <taxon>Apicomplexa</taxon>
        <taxon>Aconoidasida</taxon>
        <taxon>Haemosporida</taxon>
        <taxon>Plasmodiidae</taxon>
        <taxon>Plasmodium</taxon>
        <taxon>Plasmodium (Vinckeia)</taxon>
    </lineage>
</organism>
<evidence type="ECO:0000256" key="2">
    <source>
        <dbReference type="SAM" id="MobiDB-lite"/>
    </source>
</evidence>
<keyword evidence="3" id="KW-0472">Membrane</keyword>
<feature type="compositionally biased region" description="Low complexity" evidence="2">
    <location>
        <begin position="103"/>
        <end position="129"/>
    </location>
</feature>
<keyword evidence="1" id="KW-0175">Coiled coil</keyword>
<name>V7PB34_PLAYE</name>
<proteinExistence type="predicted"/>
<feature type="compositionally biased region" description="Acidic residues" evidence="2">
    <location>
        <begin position="130"/>
        <end position="140"/>
    </location>
</feature>
<dbReference type="EMBL" id="KI635811">
    <property type="protein sequence ID" value="ETB56776.1"/>
    <property type="molecule type" value="Genomic_DNA"/>
</dbReference>
<feature type="coiled-coil region" evidence="1">
    <location>
        <begin position="67"/>
        <end position="94"/>
    </location>
</feature>